<protein>
    <submittedName>
        <fullName evidence="2">Uncharacterized protein</fullName>
    </submittedName>
</protein>
<sequence length="89" mass="9520">MANSTIPASRPNKECAYAAGGDDNHFHRQHIPLDSGLLHRYLPLLGHSGSKPVRADGTFAALARPPPTTSYPRPARSPNRPSKPLAASI</sequence>
<evidence type="ECO:0000256" key="1">
    <source>
        <dbReference type="SAM" id="MobiDB-lite"/>
    </source>
</evidence>
<dbReference type="EMBL" id="KV417772">
    <property type="protein sequence ID" value="KZP06807.1"/>
    <property type="molecule type" value="Genomic_DNA"/>
</dbReference>
<organism evidence="2 3">
    <name type="scientific">Athelia psychrophila</name>
    <dbReference type="NCBI Taxonomy" id="1759441"/>
    <lineage>
        <taxon>Eukaryota</taxon>
        <taxon>Fungi</taxon>
        <taxon>Dikarya</taxon>
        <taxon>Basidiomycota</taxon>
        <taxon>Agaricomycotina</taxon>
        <taxon>Agaricomycetes</taxon>
        <taxon>Agaricomycetidae</taxon>
        <taxon>Atheliales</taxon>
        <taxon>Atheliaceae</taxon>
        <taxon>Athelia</taxon>
    </lineage>
</organism>
<reference evidence="2 3" key="1">
    <citation type="journal article" date="2016" name="Mol. Biol. Evol.">
        <title>Comparative Genomics of Early-Diverging Mushroom-Forming Fungi Provides Insights into the Origins of Lignocellulose Decay Capabilities.</title>
        <authorList>
            <person name="Nagy L.G."/>
            <person name="Riley R."/>
            <person name="Tritt A."/>
            <person name="Adam C."/>
            <person name="Daum C."/>
            <person name="Floudas D."/>
            <person name="Sun H."/>
            <person name="Yadav J.S."/>
            <person name="Pangilinan J."/>
            <person name="Larsson K.H."/>
            <person name="Matsuura K."/>
            <person name="Barry K."/>
            <person name="Labutti K."/>
            <person name="Kuo R."/>
            <person name="Ohm R.A."/>
            <person name="Bhattacharya S.S."/>
            <person name="Shirouzu T."/>
            <person name="Yoshinaga Y."/>
            <person name="Martin F.M."/>
            <person name="Grigoriev I.V."/>
            <person name="Hibbett D.S."/>
        </authorList>
    </citation>
    <scope>NUCLEOTIDE SEQUENCE [LARGE SCALE GENOMIC DNA]</scope>
    <source>
        <strain evidence="2 3">CBS 109695</strain>
    </source>
</reference>
<evidence type="ECO:0000313" key="3">
    <source>
        <dbReference type="Proteomes" id="UP000076532"/>
    </source>
</evidence>
<evidence type="ECO:0000313" key="2">
    <source>
        <dbReference type="EMBL" id="KZP06807.1"/>
    </source>
</evidence>
<name>A0A167X482_9AGAM</name>
<feature type="region of interest" description="Disordered" evidence="1">
    <location>
        <begin position="60"/>
        <end position="89"/>
    </location>
</feature>
<proteinExistence type="predicted"/>
<dbReference type="AlphaFoldDB" id="A0A167X482"/>
<accession>A0A167X482</accession>
<gene>
    <name evidence="2" type="ORF">FIBSPDRAFT_966114</name>
</gene>
<keyword evidence="3" id="KW-1185">Reference proteome</keyword>
<dbReference type="Proteomes" id="UP000076532">
    <property type="component" value="Unassembled WGS sequence"/>
</dbReference>